<dbReference type="PANTHER" id="PTHR35889">
    <property type="entry name" value="CYCLOINULO-OLIGOSACCHARIDE FRUCTANOTRANSFERASE-RELATED"/>
    <property type="match status" value="1"/>
</dbReference>
<keyword evidence="1" id="KW-1133">Transmembrane helix</keyword>
<dbReference type="RefSeq" id="WP_155600201.1">
    <property type="nucleotide sequence ID" value="NZ_RCNR01000024.1"/>
</dbReference>
<reference evidence="3 4" key="1">
    <citation type="journal article" date="2019" name="Mar. Drugs">
        <title>Comparative Genomics and CAZyme Genome Repertoires of Marine Zobellia amurskyensis KMM 3526(T) and Zobellia laminariae KMM 3676(T).</title>
        <authorList>
            <person name="Chernysheva N."/>
            <person name="Bystritskaya E."/>
            <person name="Stenkova A."/>
            <person name="Golovkin I."/>
            <person name="Nedashkovskaya O."/>
            <person name="Isaeva M."/>
        </authorList>
    </citation>
    <scope>NUCLEOTIDE SEQUENCE [LARGE SCALE GENOMIC DNA]</scope>
    <source>
        <strain evidence="3 4">KMM 3526</strain>
    </source>
</reference>
<dbReference type="Proteomes" id="UP000540519">
    <property type="component" value="Unassembled WGS sequence"/>
</dbReference>
<feature type="transmembrane region" description="Helical" evidence="1">
    <location>
        <begin position="46"/>
        <end position="65"/>
    </location>
</feature>
<proteinExistence type="predicted"/>
<evidence type="ECO:0000313" key="3">
    <source>
        <dbReference type="EMBL" id="MUH36718.1"/>
    </source>
</evidence>
<keyword evidence="4" id="KW-1185">Reference proteome</keyword>
<organism evidence="3 4">
    <name type="scientific">Zobellia amurskyensis</name>
    <dbReference type="NCBI Taxonomy" id="248905"/>
    <lineage>
        <taxon>Bacteria</taxon>
        <taxon>Pseudomonadati</taxon>
        <taxon>Bacteroidota</taxon>
        <taxon>Flavobacteriia</taxon>
        <taxon>Flavobacteriales</taxon>
        <taxon>Flavobacteriaceae</taxon>
        <taxon>Zobellia</taxon>
    </lineage>
</organism>
<dbReference type="InterPro" id="IPR032675">
    <property type="entry name" value="LRR_dom_sf"/>
</dbReference>
<dbReference type="OrthoDB" id="1099022at2"/>
<feature type="domain" description="Cytochrome C Planctomycete-type" evidence="2">
    <location>
        <begin position="190"/>
        <end position="249"/>
    </location>
</feature>
<evidence type="ECO:0000256" key="1">
    <source>
        <dbReference type="SAM" id="Phobius"/>
    </source>
</evidence>
<name>A0A7X2ZUN1_9FLAO</name>
<evidence type="ECO:0000313" key="4">
    <source>
        <dbReference type="Proteomes" id="UP000540519"/>
    </source>
</evidence>
<protein>
    <recommendedName>
        <fullName evidence="2">Cytochrome C Planctomycete-type domain-containing protein</fullName>
    </recommendedName>
</protein>
<keyword evidence="1" id="KW-0812">Transmembrane</keyword>
<feature type="transmembrane region" description="Helical" evidence="1">
    <location>
        <begin position="130"/>
        <end position="150"/>
    </location>
</feature>
<dbReference type="Gene3D" id="3.80.10.10">
    <property type="entry name" value="Ribonuclease Inhibitor"/>
    <property type="match status" value="1"/>
</dbReference>
<dbReference type="Pfam" id="PF07635">
    <property type="entry name" value="PSCyt1"/>
    <property type="match status" value="1"/>
</dbReference>
<dbReference type="AlphaFoldDB" id="A0A7X2ZUN1"/>
<sequence>MTEFLKSRWVEYSVLGLSVFLIFCLVFDSNIVLPNLVAGLGRWHPLVLHFPIVLLLIAVFLGLTGKKVPHELLVIAVLSALATAILGFFLGKETPVKGDLLFWHQWMGGAVALLAAIWYFLDNKGLGSKIYVKGLQVVMVVLVGLTGHYGGMVTHGEEFLALPTSKKQKELPENPMVYADVVAVILDDKCVSCHNPNKKKGELLMTNFSELLKGGESGQTLVPGDPLKSELISRLHLPLENEEHMPPEGKTPLTQSEIEILERWVALGASDTLRFDQLSKSEPLVALLKGLMEPDPMSKWAELPFVADSTLQNLASDYLTIERVASNSNALSIDMYLPPEYDVKPILALERIANNIVELDLSGLPLGAKEMDVIAKCQNLEWLEVDKTPVSDTEIEKLSNLKKLKLLKVYETAITDKSLAVFKNLTDLKNLYIYKTGITKNALQDLQSSNKGLMINYGIAPEIEAFFVATDSVAVTK</sequence>
<feature type="transmembrane region" description="Helical" evidence="1">
    <location>
        <begin position="72"/>
        <end position="91"/>
    </location>
</feature>
<gene>
    <name evidence="3" type="ORF">D9O36_12765</name>
</gene>
<accession>A0A7X2ZUN1</accession>
<feature type="transmembrane region" description="Helical" evidence="1">
    <location>
        <begin position="12"/>
        <end position="34"/>
    </location>
</feature>
<dbReference type="PANTHER" id="PTHR35889:SF3">
    <property type="entry name" value="F-BOX DOMAIN-CONTAINING PROTEIN"/>
    <property type="match status" value="1"/>
</dbReference>
<keyword evidence="1" id="KW-0472">Membrane</keyword>
<dbReference type="EMBL" id="RCNR01000024">
    <property type="protein sequence ID" value="MUH36718.1"/>
    <property type="molecule type" value="Genomic_DNA"/>
</dbReference>
<evidence type="ECO:0000259" key="2">
    <source>
        <dbReference type="Pfam" id="PF07635"/>
    </source>
</evidence>
<dbReference type="SUPFAM" id="SSF52047">
    <property type="entry name" value="RNI-like"/>
    <property type="match status" value="1"/>
</dbReference>
<feature type="transmembrane region" description="Helical" evidence="1">
    <location>
        <begin position="103"/>
        <end position="121"/>
    </location>
</feature>
<comment type="caution">
    <text evidence="3">The sequence shown here is derived from an EMBL/GenBank/DDBJ whole genome shotgun (WGS) entry which is preliminary data.</text>
</comment>
<dbReference type="InterPro" id="IPR011429">
    <property type="entry name" value="Cyt_c_Planctomycete-type"/>
</dbReference>